<dbReference type="Proteomes" id="UP001495910">
    <property type="component" value="Unassembled WGS sequence"/>
</dbReference>
<accession>A0ABU9PUG8</accession>
<feature type="transmembrane region" description="Helical" evidence="1">
    <location>
        <begin position="39"/>
        <end position="60"/>
    </location>
</feature>
<dbReference type="EMBL" id="JBANDC010000005">
    <property type="protein sequence ID" value="MEM4987657.1"/>
    <property type="molecule type" value="Genomic_DNA"/>
</dbReference>
<gene>
    <name evidence="2" type="ORF">V8G57_09695</name>
</gene>
<keyword evidence="1" id="KW-0812">Transmembrane</keyword>
<protein>
    <submittedName>
        <fullName evidence="2">Uncharacterized protein</fullName>
    </submittedName>
</protein>
<comment type="caution">
    <text evidence="2">The sequence shown here is derived from an EMBL/GenBank/DDBJ whole genome shotgun (WGS) entry which is preliminary data.</text>
</comment>
<keyword evidence="1" id="KW-1133">Transmembrane helix</keyword>
<proteinExistence type="predicted"/>
<name>A0ABU9PUG8_9BURK</name>
<reference evidence="2 3" key="1">
    <citation type="submission" date="2024-02" db="EMBL/GenBank/DDBJ databases">
        <title>Draft genome sequence of Collimonas sp. strain H4R21, an effective mineral-weathering bacterial strain isolated from the beech rhizosphere.</title>
        <authorList>
            <person name="Morin E."/>
            <person name="Uroz S."/>
            <person name="Leveau J.H.J."/>
            <person name="Kumar R."/>
            <person name="Rey M.W."/>
            <person name="Pham J."/>
        </authorList>
    </citation>
    <scope>NUCLEOTIDE SEQUENCE [LARGE SCALE GENOMIC DNA]</scope>
    <source>
        <strain evidence="2 3">H4R21</strain>
    </source>
</reference>
<evidence type="ECO:0000256" key="1">
    <source>
        <dbReference type="SAM" id="Phobius"/>
    </source>
</evidence>
<evidence type="ECO:0000313" key="2">
    <source>
        <dbReference type="EMBL" id="MEM4987657.1"/>
    </source>
</evidence>
<organism evidence="2 3">
    <name type="scientific">Collimonas rhizosphaerae</name>
    <dbReference type="NCBI Taxonomy" id="3126357"/>
    <lineage>
        <taxon>Bacteria</taxon>
        <taxon>Pseudomonadati</taxon>
        <taxon>Pseudomonadota</taxon>
        <taxon>Betaproteobacteria</taxon>
        <taxon>Burkholderiales</taxon>
        <taxon>Oxalobacteraceae</taxon>
        <taxon>Collimonas</taxon>
    </lineage>
</organism>
<dbReference type="RefSeq" id="WP_342829195.1">
    <property type="nucleotide sequence ID" value="NZ_JBANDC010000005.1"/>
</dbReference>
<keyword evidence="3" id="KW-1185">Reference proteome</keyword>
<keyword evidence="1" id="KW-0472">Membrane</keyword>
<evidence type="ECO:0000313" key="3">
    <source>
        <dbReference type="Proteomes" id="UP001495910"/>
    </source>
</evidence>
<sequence>MKILMHACLNSLMAFAMLGIAETIQPAFKRFQIRHHGALSAFVALVIVICLVIGLLVGAFHE</sequence>